<name>A0A1E5QM84_9CYAN</name>
<sequence>MSQSIHRLELSAPPQFEKSLGYSGNRRWVSWHWEPDVEQLVYQDDKQIGSASNAAWQVFLGHSQMQPQLAEYQLDRRDRHWLLLDRTTRNLYVGEGSIVQSLLEQPEGLALLASLDSPSTLAKPQSQTIRHLVNAAIIGATASAIAALGFVSWSMLKPAPQSVTPPSEPILSNKPGTAPAMLPAGTCGVGGSGDFGGVLYPTNGGPELHVVGIYEARSDHSANNRQVGVVRVNVERQNQPMVLALSSYEPVEWQLNLAPNVQIEKIILNGYHDQTIVGAENIPVEEYSYEGTGTSFSDFPHSWTGDFANAVMIPQLQALTGRSLTSFQGCYRGTEFSLR</sequence>
<evidence type="ECO:0000256" key="1">
    <source>
        <dbReference type="SAM" id="Phobius"/>
    </source>
</evidence>
<feature type="transmembrane region" description="Helical" evidence="1">
    <location>
        <begin position="132"/>
        <end position="156"/>
    </location>
</feature>
<keyword evidence="1" id="KW-0812">Transmembrane</keyword>
<evidence type="ECO:0000313" key="2">
    <source>
        <dbReference type="EMBL" id="OEJ75704.1"/>
    </source>
</evidence>
<gene>
    <name evidence="2" type="ORF">BH720_07965</name>
</gene>
<keyword evidence="1" id="KW-0472">Membrane</keyword>
<keyword evidence="1" id="KW-1133">Transmembrane helix</keyword>
<protein>
    <submittedName>
        <fullName evidence="2">Uncharacterized protein</fullName>
    </submittedName>
</protein>
<comment type="caution">
    <text evidence="2">The sequence shown here is derived from an EMBL/GenBank/DDBJ whole genome shotgun (WGS) entry which is preliminary data.</text>
</comment>
<organism evidence="2">
    <name type="scientific">Desertifilum tharense IPPAS B-1220</name>
    <dbReference type="NCBI Taxonomy" id="1781255"/>
    <lineage>
        <taxon>Bacteria</taxon>
        <taxon>Bacillati</taxon>
        <taxon>Cyanobacteriota</taxon>
        <taxon>Cyanophyceae</taxon>
        <taxon>Desertifilales</taxon>
        <taxon>Desertifilaceae</taxon>
        <taxon>Desertifilum</taxon>
    </lineage>
</organism>
<dbReference type="RefSeq" id="WP_069966651.1">
    <property type="nucleotide sequence ID" value="NZ_CM124774.1"/>
</dbReference>
<reference evidence="2" key="1">
    <citation type="submission" date="2016-09" db="EMBL/GenBank/DDBJ databases">
        <title>Draft genome of thermotolerant cyanobacterium Desertifilum sp. strain IPPAS B-1220.</title>
        <authorList>
            <person name="Sinetova M.A."/>
            <person name="Bolakhan K."/>
            <person name="Zayadan B.K."/>
            <person name="Mironov K.S."/>
            <person name="Ustinova V."/>
            <person name="Kupriyanova E.V."/>
            <person name="Sidorov R.A."/>
            <person name="Skrypnik A.N."/>
            <person name="Gogoleva N.E."/>
            <person name="Gogolev Y.V."/>
            <person name="Los D.A."/>
        </authorList>
    </citation>
    <scope>NUCLEOTIDE SEQUENCE [LARGE SCALE GENOMIC DNA]</scope>
    <source>
        <strain evidence="2">IPPAS B-1220</strain>
    </source>
</reference>
<proteinExistence type="predicted"/>
<dbReference type="AlphaFoldDB" id="A0A1E5QM84"/>
<dbReference type="OrthoDB" id="444746at2"/>
<dbReference type="EMBL" id="MJGC01000045">
    <property type="protein sequence ID" value="OEJ75704.1"/>
    <property type="molecule type" value="Genomic_DNA"/>
</dbReference>
<accession>A0A1E5QM84</accession>